<gene>
    <name evidence="8" type="ORF">C5Y93_14305</name>
</gene>
<name>A0A2S8GMD8_9BACT</name>
<evidence type="ECO:0000256" key="5">
    <source>
        <dbReference type="SAM" id="Coils"/>
    </source>
</evidence>
<dbReference type="Pfam" id="PF07635">
    <property type="entry name" value="PSCyt1"/>
    <property type="match status" value="1"/>
</dbReference>
<dbReference type="GO" id="GO:0020037">
    <property type="term" value="F:heme binding"/>
    <property type="evidence" value="ECO:0007669"/>
    <property type="project" value="InterPro"/>
</dbReference>
<dbReference type="GO" id="GO:0046872">
    <property type="term" value="F:metal ion binding"/>
    <property type="evidence" value="ECO:0007669"/>
    <property type="project" value="UniProtKB-KW"/>
</dbReference>
<dbReference type="PROSITE" id="PS51007">
    <property type="entry name" value="CYTC"/>
    <property type="match status" value="1"/>
</dbReference>
<dbReference type="EMBL" id="PUHZ01000014">
    <property type="protein sequence ID" value="PQO45607.1"/>
    <property type="molecule type" value="Genomic_DNA"/>
</dbReference>
<proteinExistence type="predicted"/>
<comment type="caution">
    <text evidence="8">The sequence shown here is derived from an EMBL/GenBank/DDBJ whole genome shotgun (WGS) entry which is preliminary data.</text>
</comment>
<keyword evidence="2 4" id="KW-0479">Metal-binding</keyword>
<dbReference type="PANTHER" id="PTHR35889">
    <property type="entry name" value="CYCLOINULO-OLIGOSACCHARIDE FRUCTANOTRANSFERASE-RELATED"/>
    <property type="match status" value="1"/>
</dbReference>
<organism evidence="8 9">
    <name type="scientific">Blastopirellula marina</name>
    <dbReference type="NCBI Taxonomy" id="124"/>
    <lineage>
        <taxon>Bacteria</taxon>
        <taxon>Pseudomonadati</taxon>
        <taxon>Planctomycetota</taxon>
        <taxon>Planctomycetia</taxon>
        <taxon>Pirellulales</taxon>
        <taxon>Pirellulaceae</taxon>
        <taxon>Blastopirellula</taxon>
    </lineage>
</organism>
<dbReference type="InterPro" id="IPR011429">
    <property type="entry name" value="Cyt_c_Planctomycete-type"/>
</dbReference>
<feature type="domain" description="Cytochrome c" evidence="7">
    <location>
        <begin position="39"/>
        <end position="142"/>
    </location>
</feature>
<dbReference type="Gene3D" id="1.10.760.10">
    <property type="entry name" value="Cytochrome c-like domain"/>
    <property type="match status" value="1"/>
</dbReference>
<evidence type="ECO:0000313" key="8">
    <source>
        <dbReference type="EMBL" id="PQO45607.1"/>
    </source>
</evidence>
<dbReference type="GO" id="GO:0009055">
    <property type="term" value="F:electron transfer activity"/>
    <property type="evidence" value="ECO:0007669"/>
    <property type="project" value="InterPro"/>
</dbReference>
<dbReference type="InterPro" id="IPR011444">
    <property type="entry name" value="DUF1549"/>
</dbReference>
<feature type="signal peptide" evidence="6">
    <location>
        <begin position="1"/>
        <end position="44"/>
    </location>
</feature>
<dbReference type="Pfam" id="PF07587">
    <property type="entry name" value="PSD1"/>
    <property type="match status" value="1"/>
</dbReference>
<keyword evidence="5" id="KW-0175">Coiled coil</keyword>
<evidence type="ECO:0000256" key="3">
    <source>
        <dbReference type="ARBA" id="ARBA00023004"/>
    </source>
</evidence>
<evidence type="ECO:0000313" key="9">
    <source>
        <dbReference type="Proteomes" id="UP000237819"/>
    </source>
</evidence>
<reference evidence="8 9" key="1">
    <citation type="submission" date="2018-02" db="EMBL/GenBank/DDBJ databases">
        <title>Comparative genomes isolates from brazilian mangrove.</title>
        <authorList>
            <person name="Araujo J.E."/>
            <person name="Taketani R.G."/>
            <person name="Silva M.C.P."/>
            <person name="Loureco M.V."/>
            <person name="Andreote F.D."/>
        </authorList>
    </citation>
    <scope>NUCLEOTIDE SEQUENCE [LARGE SCALE GENOMIC DNA]</scope>
    <source>
        <strain evidence="8 9">Nap-Phe MGV</strain>
    </source>
</reference>
<dbReference type="InterPro" id="IPR022655">
    <property type="entry name" value="DUF1553"/>
</dbReference>
<dbReference type="InterPro" id="IPR009056">
    <property type="entry name" value="Cyt_c-like_dom"/>
</dbReference>
<evidence type="ECO:0000256" key="2">
    <source>
        <dbReference type="ARBA" id="ARBA00022723"/>
    </source>
</evidence>
<evidence type="ECO:0000256" key="4">
    <source>
        <dbReference type="PROSITE-ProRule" id="PRU00433"/>
    </source>
</evidence>
<feature type="coiled-coil region" evidence="5">
    <location>
        <begin position="406"/>
        <end position="433"/>
    </location>
</feature>
<evidence type="ECO:0000259" key="7">
    <source>
        <dbReference type="PROSITE" id="PS51007"/>
    </source>
</evidence>
<keyword evidence="1 4" id="KW-0349">Heme</keyword>
<dbReference type="PANTHER" id="PTHR35889:SF3">
    <property type="entry name" value="F-BOX DOMAIN-CONTAINING PROTEIN"/>
    <property type="match status" value="1"/>
</dbReference>
<evidence type="ECO:0000256" key="1">
    <source>
        <dbReference type="ARBA" id="ARBA00022617"/>
    </source>
</evidence>
<keyword evidence="3 4" id="KW-0408">Iron</keyword>
<dbReference type="Pfam" id="PF07583">
    <property type="entry name" value="PSCyt2"/>
    <property type="match status" value="1"/>
</dbReference>
<dbReference type="SUPFAM" id="SSF46626">
    <property type="entry name" value="Cytochrome c"/>
    <property type="match status" value="1"/>
</dbReference>
<evidence type="ECO:0000256" key="6">
    <source>
        <dbReference type="SAM" id="SignalP"/>
    </source>
</evidence>
<dbReference type="Proteomes" id="UP000237819">
    <property type="component" value="Unassembled WGS sequence"/>
</dbReference>
<sequence>MEGTRNDRVPAHPIPTYPLRTKPMRIFASAIAALLGLVPAVATAETNFPAEQIEFFEKSVRPVFLKHCVECHGAEKQEAGLRLDGRAAILKGSDEGKIVVEGKPDESGLIHAIRYETYEMPPAAKMPDEEIAAIEKWVKLGMPWPVEAEPIAPQTFDERLVTDKNDHWAYQPIQDPPAPETGGDWAKNEIDRFVEHRLQANDMTPAPLTDKATLIRRATFDLIGLPPTQAEVDAFVNDDSLAAYERLIDRLLASPQYGVKWGRVWLDVARYSDTRGYLNDGQDRRFPYAHAYRDYVIDSFNRDTPYDEFIKEQLAADYFAQEGDRRLAGLGLIRIGRQFLKHQDTIDDRIDVVTRGVLGLTVTCARCHDHKYDAINMADYYGLYGVFDPLHETMPLVGPIDADPRYPEFKKRHDELQQELANHHANVEKSIRTEASTHFFDFIVRAISQKQDVEVAKYEQNELEAKNVRPHLVNKWKGFADREFKPEHPIWGPLQETRALGEEAYAEQHEALLAKWTAEGSSVNPAIREALAAAKPATLMALVDTYDELLKPIGQAYREAGFDRSFVDKLEGDQKAIAQAVLHGNSPLALNDGDVRAAAFTSDRRVQKEIEGKIRAHEIDSPGAPPRAMAVSDREKVGKPVIFLRGDPGRRGDKVDRQFLRVLDESDPSPYTQGSGRLELAEDIVADDNPLTARVIANRVWMGHFDRPLVLTPGDFGVRSDPPTHPLLLDHLASYLQKNGWSLKTLHKHIMLSATYQQSSEDRPELRQRDPENRLLWKMNRRRLSFEEMRDGMLAASGGLDDALGGRAVKILEDPYPPRRTVYGFVDRQDLPNLYRAFDYPSPDATSPERSKTSVPQQALYLLNSPFVARQAQRLTDRWKDQPEISDEEKLAQLFRAVLQRSPQPEEEAMLLDYVQNSEQKGDWSAWDNVAQVLLVSNEFMFVD</sequence>
<feature type="chain" id="PRO_5015741573" description="Cytochrome c domain-containing protein" evidence="6">
    <location>
        <begin position="45"/>
        <end position="944"/>
    </location>
</feature>
<keyword evidence="6" id="KW-0732">Signal</keyword>
<dbReference type="InterPro" id="IPR036909">
    <property type="entry name" value="Cyt_c-like_dom_sf"/>
</dbReference>
<dbReference type="AlphaFoldDB" id="A0A2S8GMD8"/>
<accession>A0A2S8GMD8</accession>
<protein>
    <recommendedName>
        <fullName evidence="7">Cytochrome c domain-containing protein</fullName>
    </recommendedName>
</protein>